<feature type="signal peptide" evidence="2">
    <location>
        <begin position="1"/>
        <end position="30"/>
    </location>
</feature>
<evidence type="ECO:0000256" key="1">
    <source>
        <dbReference type="SAM" id="Coils"/>
    </source>
</evidence>
<reference evidence="4" key="1">
    <citation type="journal article" date="2019" name="Int. J. Syst. Evol. Microbiol.">
        <title>The Global Catalogue of Microorganisms (GCM) 10K type strain sequencing project: providing services to taxonomists for standard genome sequencing and annotation.</title>
        <authorList>
            <consortium name="The Broad Institute Genomics Platform"/>
            <consortium name="The Broad Institute Genome Sequencing Center for Infectious Disease"/>
            <person name="Wu L."/>
            <person name="Ma J."/>
        </authorList>
    </citation>
    <scope>NUCLEOTIDE SEQUENCE [LARGE SCALE GENOMIC DNA]</scope>
    <source>
        <strain evidence="4">CGMCC 1.15922</strain>
    </source>
</reference>
<evidence type="ECO:0008006" key="5">
    <source>
        <dbReference type="Google" id="ProtNLM"/>
    </source>
</evidence>
<accession>A0ABQ3IIM7</accession>
<protein>
    <recommendedName>
        <fullName evidence="5">DUF2884 family protein</fullName>
    </recommendedName>
</protein>
<keyword evidence="4" id="KW-1185">Reference proteome</keyword>
<evidence type="ECO:0000313" key="3">
    <source>
        <dbReference type="EMBL" id="GHE82722.1"/>
    </source>
</evidence>
<dbReference type="Proteomes" id="UP000626370">
    <property type="component" value="Unassembled WGS sequence"/>
</dbReference>
<proteinExistence type="predicted"/>
<organism evidence="3 4">
    <name type="scientific">Thalassotalea profundi</name>
    <dbReference type="NCBI Taxonomy" id="2036687"/>
    <lineage>
        <taxon>Bacteria</taxon>
        <taxon>Pseudomonadati</taxon>
        <taxon>Pseudomonadota</taxon>
        <taxon>Gammaproteobacteria</taxon>
        <taxon>Alteromonadales</taxon>
        <taxon>Colwelliaceae</taxon>
        <taxon>Thalassotalea</taxon>
    </lineage>
</organism>
<keyword evidence="2" id="KW-0732">Signal</keyword>
<feature type="coiled-coil region" evidence="1">
    <location>
        <begin position="70"/>
        <end position="134"/>
    </location>
</feature>
<keyword evidence="1" id="KW-0175">Coiled coil</keyword>
<comment type="caution">
    <text evidence="3">The sequence shown here is derived from an EMBL/GenBank/DDBJ whole genome shotgun (WGS) entry which is preliminary data.</text>
</comment>
<gene>
    <name evidence="3" type="ORF">GCM10011501_08760</name>
</gene>
<dbReference type="RefSeq" id="WP_189376895.1">
    <property type="nucleotide sequence ID" value="NZ_BNAH01000003.1"/>
</dbReference>
<sequence length="167" mass="18603">MKNSMIKPLMSACSALTMCLAFMINTTVNATQHVNEITITKGSPIENTLFVVNGRNLLWQDLTSQQQQSVKQYFHNVDNLENELQNSTKMIDDQSALIDHKVDQLELLLGSSIDKDLQDKIRQLENEIAAITATSITIDQSIIDNIESEVLKVEQLLIIASGSLSNN</sequence>
<evidence type="ECO:0000313" key="4">
    <source>
        <dbReference type="Proteomes" id="UP000626370"/>
    </source>
</evidence>
<dbReference type="EMBL" id="BNAH01000003">
    <property type="protein sequence ID" value="GHE82722.1"/>
    <property type="molecule type" value="Genomic_DNA"/>
</dbReference>
<feature type="chain" id="PRO_5046495009" description="DUF2884 family protein" evidence="2">
    <location>
        <begin position="31"/>
        <end position="167"/>
    </location>
</feature>
<evidence type="ECO:0000256" key="2">
    <source>
        <dbReference type="SAM" id="SignalP"/>
    </source>
</evidence>
<name>A0ABQ3IIM7_9GAMM</name>